<reference evidence="2 3" key="1">
    <citation type="journal article" date="2016" name="Nat. Commun.">
        <title>Thousands of microbial genomes shed light on interconnected biogeochemical processes in an aquifer system.</title>
        <authorList>
            <person name="Anantharaman K."/>
            <person name="Brown C.T."/>
            <person name="Hug L.A."/>
            <person name="Sharon I."/>
            <person name="Castelle C.J."/>
            <person name="Probst A.J."/>
            <person name="Thomas B.C."/>
            <person name="Singh A."/>
            <person name="Wilkins M.J."/>
            <person name="Karaoz U."/>
            <person name="Brodie E.L."/>
            <person name="Williams K.H."/>
            <person name="Hubbard S.S."/>
            <person name="Banfield J.F."/>
        </authorList>
    </citation>
    <scope>NUCLEOTIDE SEQUENCE [LARGE SCALE GENOMIC DNA]</scope>
</reference>
<protein>
    <recommendedName>
        <fullName evidence="1">Restriction endonuclease type II-like domain-containing protein</fullName>
    </recommendedName>
</protein>
<comment type="caution">
    <text evidence="2">The sequence shown here is derived from an EMBL/GenBank/DDBJ whole genome shotgun (WGS) entry which is preliminary data.</text>
</comment>
<feature type="domain" description="Restriction endonuclease type II-like" evidence="1">
    <location>
        <begin position="38"/>
        <end position="126"/>
    </location>
</feature>
<evidence type="ECO:0000259" key="1">
    <source>
        <dbReference type="Pfam" id="PF18741"/>
    </source>
</evidence>
<evidence type="ECO:0000313" key="2">
    <source>
        <dbReference type="EMBL" id="OGZ00423.1"/>
    </source>
</evidence>
<dbReference type="STRING" id="1798650.A2945_03720"/>
<sequence>MPRRVSFGFTTLHRLRTSKNVLQLYDIAPTEQIIKDGLGLAGIKAVAQYHVVGSKKRYCLDFAALCKQGSIAIECDNKKAHSGPRQRGKDKAKNAFLRRRGWTVLRLLEHNIVSDSDGCMVRIKKAVQKLGGIGKEGE</sequence>
<accession>A0A1G2CG98</accession>
<name>A0A1G2CG98_9BACT</name>
<dbReference type="EMBL" id="MHLA01000001">
    <property type="protein sequence ID" value="OGZ00423.1"/>
    <property type="molecule type" value="Genomic_DNA"/>
</dbReference>
<gene>
    <name evidence="2" type="ORF">A2945_03720</name>
</gene>
<dbReference type="AlphaFoldDB" id="A0A1G2CG98"/>
<evidence type="ECO:0000313" key="3">
    <source>
        <dbReference type="Proteomes" id="UP000178880"/>
    </source>
</evidence>
<dbReference type="Pfam" id="PF18741">
    <property type="entry name" value="MTES_1575"/>
    <property type="match status" value="1"/>
</dbReference>
<proteinExistence type="predicted"/>
<dbReference type="InterPro" id="IPR049468">
    <property type="entry name" value="Restrct_endonuc-II-like_dom"/>
</dbReference>
<organism evidence="2 3">
    <name type="scientific">Candidatus Liptonbacteria bacterium RIFCSPLOWO2_01_FULL_52_25</name>
    <dbReference type="NCBI Taxonomy" id="1798650"/>
    <lineage>
        <taxon>Bacteria</taxon>
        <taxon>Candidatus Liptoniibacteriota</taxon>
    </lineage>
</organism>
<dbReference type="Gene3D" id="3.40.960.10">
    <property type="entry name" value="VSR Endonuclease"/>
    <property type="match status" value="1"/>
</dbReference>
<dbReference type="Proteomes" id="UP000178880">
    <property type="component" value="Unassembled WGS sequence"/>
</dbReference>